<evidence type="ECO:0000313" key="6">
    <source>
        <dbReference type="Proteomes" id="UP001229955"/>
    </source>
</evidence>
<dbReference type="SMART" id="SM00267">
    <property type="entry name" value="GGDEF"/>
    <property type="match status" value="1"/>
</dbReference>
<dbReference type="InterPro" id="IPR003018">
    <property type="entry name" value="GAF"/>
</dbReference>
<dbReference type="InterPro" id="IPR000160">
    <property type="entry name" value="GGDEF_dom"/>
</dbReference>
<dbReference type="PANTHER" id="PTHR45138:SF9">
    <property type="entry name" value="DIGUANYLATE CYCLASE DGCM-RELATED"/>
    <property type="match status" value="1"/>
</dbReference>
<dbReference type="SUPFAM" id="SSF55073">
    <property type="entry name" value="Nucleotide cyclase"/>
    <property type="match status" value="1"/>
</dbReference>
<evidence type="ECO:0000256" key="1">
    <source>
        <dbReference type="ARBA" id="ARBA00012528"/>
    </source>
</evidence>
<evidence type="ECO:0000256" key="2">
    <source>
        <dbReference type="ARBA" id="ARBA00034247"/>
    </source>
</evidence>
<reference evidence="4" key="1">
    <citation type="submission" date="2023-07" db="EMBL/GenBank/DDBJ databases">
        <authorList>
            <person name="Haufschild T."/>
            <person name="Kallscheuer N."/>
            <person name="Hammer J."/>
            <person name="Kohn T."/>
            <person name="Kabuu M."/>
            <person name="Jogler M."/>
            <person name="Wohfarth N."/>
            <person name="Heuer A."/>
            <person name="Rohde M."/>
            <person name="van Teeseling M.C.F."/>
            <person name="Jogler C."/>
        </authorList>
    </citation>
    <scope>NUCLEOTIDE SEQUENCE</scope>
    <source>
        <strain evidence="4">Strain 138</strain>
        <strain evidence="5">Strain 318</strain>
    </source>
</reference>
<dbReference type="Gene3D" id="3.30.70.270">
    <property type="match status" value="1"/>
</dbReference>
<dbReference type="InterPro" id="IPR043128">
    <property type="entry name" value="Rev_trsase/Diguanyl_cyclase"/>
</dbReference>
<dbReference type="NCBIfam" id="TIGR00254">
    <property type="entry name" value="GGDEF"/>
    <property type="match status" value="1"/>
</dbReference>
<evidence type="ECO:0000259" key="3">
    <source>
        <dbReference type="PROSITE" id="PS50887"/>
    </source>
</evidence>
<dbReference type="RefSeq" id="WP_367885216.1">
    <property type="nucleotide sequence ID" value="NZ_CP130612.1"/>
</dbReference>
<sequence>MAWILILAVAVVGAWLWLQRRPRLPRIVSPEYGALAAGGARPMARSSGERSAEAQTLLEAFRSDEMQIPEDVDRDDRAMLVRILQLLAEYTEAREAVLWEPHETPDGRLVAAAWSLGSEPPALTEQERLFVELATSEQRLAYNPSGPYVRMMALGLPVHLSHGAVSVHFADAPTLGTAEIEQRLRRMAVEVSARYELLRARANLSVRTKRLRRMIRTAITLQGTRDPNGQEEIVVRDACLVTGAHWGALVRGTRDDSTLALVRHSDGTPVSLTSGLTAQQGSLVGDVFHAGRPRLIADTRPLLEGDEMLFDATPLPSGTRSLIVVPIRRSEEDPCIGVLVLGRTSRAPFNAADSGAAQDLSTIAAGALETAWAWQDATLSAKTDQLTGLPNRRAFEEEFERMIAETDRYGNTSALVIVDVDFFKKVNDNYGHDAGDQVLKAVGATLLAMKRTTDKVARLGGEELAILLPQTDRQGALEAAERCRKAIEALAVRTGVGTIRVTASFGVAMYAQRSQGAGSLFDRADQALYAAKHGGRNRVEVAPD</sequence>
<dbReference type="Pfam" id="PF00990">
    <property type="entry name" value="GGDEF"/>
    <property type="match status" value="1"/>
</dbReference>
<dbReference type="GO" id="GO:0052621">
    <property type="term" value="F:diguanylate cyclase activity"/>
    <property type="evidence" value="ECO:0007669"/>
    <property type="project" value="UniProtKB-EC"/>
</dbReference>
<protein>
    <recommendedName>
        <fullName evidence="1">diguanylate cyclase</fullName>
        <ecNumber evidence="1">2.7.7.65</ecNumber>
    </recommendedName>
</protein>
<name>A0AA49JUP8_9BACT</name>
<dbReference type="EC" id="2.7.7.65" evidence="1"/>
<keyword evidence="6" id="KW-1185">Reference proteome</keyword>
<dbReference type="FunFam" id="3.30.70.270:FF:000001">
    <property type="entry name" value="Diguanylate cyclase domain protein"/>
    <property type="match status" value="1"/>
</dbReference>
<dbReference type="EMBL" id="CP130612">
    <property type="protein sequence ID" value="WKW12339.1"/>
    <property type="molecule type" value="Genomic_DNA"/>
</dbReference>
<dbReference type="SMART" id="SM00065">
    <property type="entry name" value="GAF"/>
    <property type="match status" value="1"/>
</dbReference>
<accession>A0AA49K0B2</accession>
<dbReference type="InterPro" id="IPR050469">
    <property type="entry name" value="Diguanylate_Cyclase"/>
</dbReference>
<dbReference type="GO" id="GO:0005886">
    <property type="term" value="C:plasma membrane"/>
    <property type="evidence" value="ECO:0007669"/>
    <property type="project" value="TreeGrafter"/>
</dbReference>
<dbReference type="PROSITE" id="PS50887">
    <property type="entry name" value="GGDEF"/>
    <property type="match status" value="1"/>
</dbReference>
<dbReference type="InterPro" id="IPR029787">
    <property type="entry name" value="Nucleotide_cyclase"/>
</dbReference>
<dbReference type="AlphaFoldDB" id="A0AA49JUP8"/>
<evidence type="ECO:0000313" key="5">
    <source>
        <dbReference type="EMBL" id="WKW15246.1"/>
    </source>
</evidence>
<dbReference type="Gene3D" id="3.30.450.40">
    <property type="match status" value="1"/>
</dbReference>
<dbReference type="SUPFAM" id="SSF55781">
    <property type="entry name" value="GAF domain-like"/>
    <property type="match status" value="1"/>
</dbReference>
<comment type="catalytic activity">
    <reaction evidence="2">
        <text>2 GTP = 3',3'-c-di-GMP + 2 diphosphate</text>
        <dbReference type="Rhea" id="RHEA:24898"/>
        <dbReference type="ChEBI" id="CHEBI:33019"/>
        <dbReference type="ChEBI" id="CHEBI:37565"/>
        <dbReference type="ChEBI" id="CHEBI:58805"/>
        <dbReference type="EC" id="2.7.7.65"/>
    </reaction>
</comment>
<dbReference type="GO" id="GO:1902201">
    <property type="term" value="P:negative regulation of bacterial-type flagellum-dependent cell motility"/>
    <property type="evidence" value="ECO:0007669"/>
    <property type="project" value="TreeGrafter"/>
</dbReference>
<dbReference type="InterPro" id="IPR029016">
    <property type="entry name" value="GAF-like_dom_sf"/>
</dbReference>
<dbReference type="KEGG" id="pspc:Strain318_001623"/>
<dbReference type="EMBL" id="CP130613">
    <property type="protein sequence ID" value="WKW15246.1"/>
    <property type="molecule type" value="Genomic_DNA"/>
</dbReference>
<evidence type="ECO:0000313" key="4">
    <source>
        <dbReference type="EMBL" id="WKW12339.1"/>
    </source>
</evidence>
<feature type="domain" description="GGDEF" evidence="3">
    <location>
        <begin position="411"/>
        <end position="544"/>
    </location>
</feature>
<proteinExistence type="predicted"/>
<dbReference type="CDD" id="cd01949">
    <property type="entry name" value="GGDEF"/>
    <property type="match status" value="1"/>
</dbReference>
<accession>A0AA49JUP8</accession>
<dbReference type="Pfam" id="PF01590">
    <property type="entry name" value="GAF"/>
    <property type="match status" value="1"/>
</dbReference>
<gene>
    <name evidence="4" type="ORF">Strain138_001624</name>
    <name evidence="5" type="ORF">Strain318_001623</name>
</gene>
<organism evidence="4">
    <name type="scientific">Pseudogemmatithrix spongiicola</name>
    <dbReference type="NCBI Taxonomy" id="3062599"/>
    <lineage>
        <taxon>Bacteria</taxon>
        <taxon>Pseudomonadati</taxon>
        <taxon>Gemmatimonadota</taxon>
        <taxon>Gemmatimonadia</taxon>
        <taxon>Gemmatimonadales</taxon>
        <taxon>Gemmatimonadaceae</taxon>
        <taxon>Pseudogemmatithrix</taxon>
    </lineage>
</organism>
<dbReference type="GO" id="GO:0043709">
    <property type="term" value="P:cell adhesion involved in single-species biofilm formation"/>
    <property type="evidence" value="ECO:0007669"/>
    <property type="project" value="TreeGrafter"/>
</dbReference>
<dbReference type="Proteomes" id="UP001229955">
    <property type="component" value="Chromosome"/>
</dbReference>
<dbReference type="PANTHER" id="PTHR45138">
    <property type="entry name" value="REGULATORY COMPONENTS OF SENSORY TRANSDUCTION SYSTEM"/>
    <property type="match status" value="1"/>
</dbReference>